<dbReference type="SUPFAM" id="SSF110087">
    <property type="entry name" value="DR1885-like metal-binding protein"/>
    <property type="match status" value="1"/>
</dbReference>
<dbReference type="Pfam" id="PF04314">
    <property type="entry name" value="PCuAC"/>
    <property type="match status" value="1"/>
</dbReference>
<dbReference type="PANTHER" id="PTHR36302:SF1">
    <property type="entry name" value="COPPER CHAPERONE PCU(A)C"/>
    <property type="match status" value="1"/>
</dbReference>
<protein>
    <submittedName>
        <fullName evidence="2">Membrane protein</fullName>
    </submittedName>
</protein>
<dbReference type="Gene3D" id="2.60.40.1890">
    <property type="entry name" value="PCu(A)C copper chaperone"/>
    <property type="match status" value="1"/>
</dbReference>
<dbReference type="InterPro" id="IPR036182">
    <property type="entry name" value="PCuAC_sf"/>
</dbReference>
<evidence type="ECO:0000256" key="1">
    <source>
        <dbReference type="SAM" id="Phobius"/>
    </source>
</evidence>
<dbReference type="InterPro" id="IPR007410">
    <property type="entry name" value="LpqE-like"/>
</dbReference>
<organism evidence="2 3">
    <name type="scientific">Streptomyces lacrimifluminis</name>
    <dbReference type="NCBI Taxonomy" id="1500077"/>
    <lineage>
        <taxon>Bacteria</taxon>
        <taxon>Bacillati</taxon>
        <taxon>Actinomycetota</taxon>
        <taxon>Actinomycetes</taxon>
        <taxon>Kitasatosporales</taxon>
        <taxon>Streptomycetaceae</taxon>
        <taxon>Streptomyces</taxon>
    </lineage>
</organism>
<dbReference type="PANTHER" id="PTHR36302">
    <property type="entry name" value="BLR7088 PROTEIN"/>
    <property type="match status" value="1"/>
</dbReference>
<evidence type="ECO:0000313" key="2">
    <source>
        <dbReference type="EMBL" id="GGJ29825.1"/>
    </source>
</evidence>
<name>A0A917KU92_9ACTN</name>
<evidence type="ECO:0000313" key="3">
    <source>
        <dbReference type="Proteomes" id="UP000625682"/>
    </source>
</evidence>
<reference evidence="2" key="1">
    <citation type="journal article" date="2014" name="Int. J. Syst. Evol. Microbiol.">
        <title>Complete genome sequence of Corynebacterium casei LMG S-19264T (=DSM 44701T), isolated from a smear-ripened cheese.</title>
        <authorList>
            <consortium name="US DOE Joint Genome Institute (JGI-PGF)"/>
            <person name="Walter F."/>
            <person name="Albersmeier A."/>
            <person name="Kalinowski J."/>
            <person name="Ruckert C."/>
        </authorList>
    </citation>
    <scope>NUCLEOTIDE SEQUENCE</scope>
    <source>
        <strain evidence="2">CGMCC 4.7272</strain>
    </source>
</reference>
<dbReference type="RefSeq" id="WP_189147653.1">
    <property type="nucleotide sequence ID" value="NZ_BAABER010000008.1"/>
</dbReference>
<dbReference type="Proteomes" id="UP000625682">
    <property type="component" value="Unassembled WGS sequence"/>
</dbReference>
<dbReference type="InterPro" id="IPR058248">
    <property type="entry name" value="Lxx211020-like"/>
</dbReference>
<keyword evidence="1" id="KW-0472">Membrane</keyword>
<sequence length="186" mass="19672">MEESPQPSSDACPTTDQRLWRPTRRRLTDTLLAGLAPVAACGVALGGLTTWVGSGNAGSPARIEVTAGRVFLPYGDTRDTAAFFRISNSGDGEDRLVGITSSVLGGDITLSRHRTRDGTVAYRETVGSAVVPANDSLTMSPHGLDVTVRAEEGWRAGDLVPFTLHFQRGGRIEVLAIVVRPGEGSL</sequence>
<reference evidence="2" key="2">
    <citation type="submission" date="2020-09" db="EMBL/GenBank/DDBJ databases">
        <authorList>
            <person name="Sun Q."/>
            <person name="Zhou Y."/>
        </authorList>
    </citation>
    <scope>NUCLEOTIDE SEQUENCE</scope>
    <source>
        <strain evidence="2">CGMCC 4.7272</strain>
    </source>
</reference>
<dbReference type="AlphaFoldDB" id="A0A917KU92"/>
<comment type="caution">
    <text evidence="2">The sequence shown here is derived from an EMBL/GenBank/DDBJ whole genome shotgun (WGS) entry which is preliminary data.</text>
</comment>
<gene>
    <name evidence="2" type="ORF">GCM10012282_28070</name>
</gene>
<feature type="transmembrane region" description="Helical" evidence="1">
    <location>
        <begin position="31"/>
        <end position="52"/>
    </location>
</feature>
<keyword evidence="1" id="KW-1133">Transmembrane helix</keyword>
<proteinExistence type="predicted"/>
<keyword evidence="3" id="KW-1185">Reference proteome</keyword>
<dbReference type="EMBL" id="BMMU01000007">
    <property type="protein sequence ID" value="GGJ29825.1"/>
    <property type="molecule type" value="Genomic_DNA"/>
</dbReference>
<accession>A0A917KU92</accession>
<keyword evidence="1" id="KW-0812">Transmembrane</keyword>